<protein>
    <submittedName>
        <fullName evidence="4">Late control gene D protein</fullName>
    </submittedName>
</protein>
<dbReference type="EMBL" id="KU686212">
    <property type="protein sequence ID" value="AOV61934.1"/>
    <property type="molecule type" value="Genomic_DNA"/>
</dbReference>
<name>A0A1D8KU53_9CAUD</name>
<feature type="compositionally biased region" description="Polar residues" evidence="1">
    <location>
        <begin position="399"/>
        <end position="410"/>
    </location>
</feature>
<dbReference type="Gene3D" id="1.10.530.10">
    <property type="match status" value="1"/>
</dbReference>
<dbReference type="KEGG" id="vg:30308064"/>
<gene>
    <name evidence="3" type="ORF">C490910_010</name>
    <name evidence="4" type="ORF">S420910_010</name>
</gene>
<evidence type="ECO:0000313" key="3">
    <source>
        <dbReference type="EMBL" id="AOV61934.1"/>
    </source>
</evidence>
<proteinExistence type="predicted"/>
<dbReference type="GeneID" id="30308064"/>
<dbReference type="Gene3D" id="3.90.1720.10">
    <property type="entry name" value="endopeptidase domain like (from Nostoc punctiforme)"/>
    <property type="match status" value="1"/>
</dbReference>
<dbReference type="InterPro" id="IPR038765">
    <property type="entry name" value="Papain-like_cys_pep_sf"/>
</dbReference>
<feature type="domain" description="Bacteriophage lysin" evidence="2">
    <location>
        <begin position="464"/>
        <end position="572"/>
    </location>
</feature>
<dbReference type="SUPFAM" id="SSF54001">
    <property type="entry name" value="Cysteine proteinases"/>
    <property type="match status" value="1"/>
</dbReference>
<dbReference type="Proteomes" id="UP000226384">
    <property type="component" value="Segment"/>
</dbReference>
<dbReference type="EMBL" id="KU686213">
    <property type="protein sequence ID" value="AOV62200.1"/>
    <property type="molecule type" value="Genomic_DNA"/>
</dbReference>
<feature type="region of interest" description="Disordered" evidence="1">
    <location>
        <begin position="54"/>
        <end position="78"/>
    </location>
</feature>
<dbReference type="Pfam" id="PF05382">
    <property type="entry name" value="Amidase_5"/>
    <property type="match status" value="1"/>
</dbReference>
<dbReference type="RefSeq" id="YP_009322943.1">
    <property type="nucleotide sequence ID" value="NC_031927.1"/>
</dbReference>
<dbReference type="GO" id="GO:0001897">
    <property type="term" value="P:symbiont-mediated cytolysis of host cell"/>
    <property type="evidence" value="ECO:0007669"/>
    <property type="project" value="UniProtKB-ARBA"/>
</dbReference>
<evidence type="ECO:0000256" key="1">
    <source>
        <dbReference type="SAM" id="MobiDB-lite"/>
    </source>
</evidence>
<feature type="region of interest" description="Disordered" evidence="1">
    <location>
        <begin position="386"/>
        <end position="460"/>
    </location>
</feature>
<feature type="region of interest" description="Disordered" evidence="1">
    <location>
        <begin position="232"/>
        <end position="254"/>
    </location>
</feature>
<evidence type="ECO:0000259" key="2">
    <source>
        <dbReference type="Pfam" id="PF05382"/>
    </source>
</evidence>
<dbReference type="InterPro" id="IPR008044">
    <property type="entry name" value="Phage_lysin"/>
</dbReference>
<organism evidence="4 6">
    <name type="scientific">Synechococcus phage S-CAM7</name>
    <dbReference type="NCBI Taxonomy" id="1883368"/>
    <lineage>
        <taxon>Viruses</taxon>
        <taxon>Duplodnaviria</taxon>
        <taxon>Heunggongvirae</taxon>
        <taxon>Uroviricota</taxon>
        <taxon>Caudoviricetes</taxon>
        <taxon>Pantevenvirales</taxon>
        <taxon>Kyanoviridae</taxon>
        <taxon>Mazuvirus</taxon>
        <taxon>Mazuvirus scam7</taxon>
    </lineage>
</organism>
<evidence type="ECO:0000313" key="6">
    <source>
        <dbReference type="Proteomes" id="UP000226384"/>
    </source>
</evidence>
<evidence type="ECO:0000313" key="5">
    <source>
        <dbReference type="Proteomes" id="UP000203902"/>
    </source>
</evidence>
<keyword evidence="5" id="KW-1185">Reference proteome</keyword>
<dbReference type="Proteomes" id="UP000203902">
    <property type="component" value="Segment"/>
</dbReference>
<evidence type="ECO:0000313" key="4">
    <source>
        <dbReference type="EMBL" id="AOV62200.1"/>
    </source>
</evidence>
<dbReference type="OrthoDB" id="18172at10239"/>
<accession>A0A1D8KU53</accession>
<reference evidence="5 6" key="1">
    <citation type="journal article" date="2016" name="Virology">
        <title>The genomic content and context of auxiliary metabolic genes in marine cyanomyoviruses.</title>
        <authorList>
            <person name="Crummett L.T."/>
            <person name="Puxty R.J."/>
            <person name="Weihe C."/>
            <person name="Marston M.F."/>
            <person name="Martiny J.B."/>
        </authorList>
    </citation>
    <scope>NUCLEOTIDE SEQUENCE [LARGE SCALE GENOMIC DNA]</scope>
    <source>
        <strain evidence="3">0910CC49</strain>
        <strain evidence="4">0910SB42</strain>
    </source>
</reference>
<sequence length="632" mass="67350">MAIPLIAAKSLNIAKTLIASSKNVAKGVYSTAASTVNRTGEKIKSTNAKITAEKKKQADINRKKSENESRAAKENNAENTNKKKGAVLSLVGVVKKSIMGFWKIIGAWLLDNLPRIIEEVRKFVKKIRIVGAAIKRAVTLVGSVFSSIGKIAKAVVKNILNFDFTDKSGDIREAREELDASVDGIGSSISEIGTVWGREEDELDYILTQLTSNQNLENIRKNILSEFPEVEKGTSAVGDGSSPSSGGGSSRGDALFDLIGSGEGDYNSVNRGNAGDTPGGAEAIFGKPLTEMTVGQVASAQQSGQVFAVGKYQIIPDTMVEFLRNSPDIKPTDKFDSRTQEKFKEYVINVKRPAIGKYLRGESDDRDAAAQAVAREFASVGLTKAEAGRGRGQSRYAGTGNNAASISPDQVASALDADRSATLSPPQPQAPQPANGQTPAPGKQNAALASSAGRLNKSRLDTSRFGRNGCVFAVNQAYKAAGMTPPWGTTNYVPDARAMMIKKGYVQVGVKNAQPGDIVIMADRGSPPWVHIGIVSNSGTVLHNSSTNQAFTNNESFSSLMRRYVKIEVYRAPSVISRESSNVSNAVNGSKNGKNNVKALNDSMTIASRRTGGTQVVNNTVVLKQDRVVMVS</sequence>
<feature type="compositionally biased region" description="Low complexity" evidence="1">
    <location>
        <begin position="432"/>
        <end position="441"/>
    </location>
</feature>
<feature type="compositionally biased region" description="Basic and acidic residues" evidence="1">
    <location>
        <begin position="54"/>
        <end position="76"/>
    </location>
</feature>